<evidence type="ECO:0000313" key="1">
    <source>
        <dbReference type="EnsemblPlants" id="Solyc03g111977.1.1"/>
    </source>
</evidence>
<reference evidence="1" key="1">
    <citation type="journal article" date="2012" name="Nature">
        <title>The tomato genome sequence provides insights into fleshy fruit evolution.</title>
        <authorList>
            <consortium name="Tomato Genome Consortium"/>
        </authorList>
    </citation>
    <scope>NUCLEOTIDE SEQUENCE [LARGE SCALE GENOMIC DNA]</scope>
    <source>
        <strain evidence="1">cv. Heinz 1706</strain>
    </source>
</reference>
<organism evidence="1">
    <name type="scientific">Solanum lycopersicum</name>
    <name type="common">Tomato</name>
    <name type="synonym">Lycopersicon esculentum</name>
    <dbReference type="NCBI Taxonomy" id="4081"/>
    <lineage>
        <taxon>Eukaryota</taxon>
        <taxon>Viridiplantae</taxon>
        <taxon>Streptophyta</taxon>
        <taxon>Embryophyta</taxon>
        <taxon>Tracheophyta</taxon>
        <taxon>Spermatophyta</taxon>
        <taxon>Magnoliopsida</taxon>
        <taxon>eudicotyledons</taxon>
        <taxon>Gunneridae</taxon>
        <taxon>Pentapetalae</taxon>
        <taxon>asterids</taxon>
        <taxon>lamiids</taxon>
        <taxon>Solanales</taxon>
        <taxon>Solanaceae</taxon>
        <taxon>Solanoideae</taxon>
        <taxon>Solaneae</taxon>
        <taxon>Solanum</taxon>
        <taxon>Solanum subgen. Lycopersicon</taxon>
    </lineage>
</organism>
<accession>A0A3Q7GEF5</accession>
<dbReference type="AlphaFoldDB" id="A0A3Q7GEF5"/>
<reference evidence="1" key="2">
    <citation type="submission" date="2019-01" db="UniProtKB">
        <authorList>
            <consortium name="EnsemblPlants"/>
        </authorList>
    </citation>
    <scope>IDENTIFICATION</scope>
    <source>
        <strain evidence="1">cv. Heinz 1706</strain>
    </source>
</reference>
<keyword evidence="2" id="KW-1185">Reference proteome</keyword>
<sequence length="62" mass="7052">MSIKRDKLSLRARLKVPRSGPFCVLAAASTMTVKPRHTTPHHISLVNSWHKLTGGIIRTEYW</sequence>
<dbReference type="Proteomes" id="UP000004994">
    <property type="component" value="Chromosome 3"/>
</dbReference>
<dbReference type="EnsemblPlants" id="Solyc03g111977.1.1">
    <property type="protein sequence ID" value="Solyc03g111977.1.1"/>
    <property type="gene ID" value="Solyc03g111977.1"/>
</dbReference>
<dbReference type="InParanoid" id="A0A3Q7GEF5"/>
<name>A0A3Q7GEF5_SOLLC</name>
<proteinExistence type="predicted"/>
<dbReference type="Gramene" id="Solyc03g111977.1.1">
    <property type="protein sequence ID" value="Solyc03g111977.1.1"/>
    <property type="gene ID" value="Solyc03g111977.1"/>
</dbReference>
<evidence type="ECO:0000313" key="2">
    <source>
        <dbReference type="Proteomes" id="UP000004994"/>
    </source>
</evidence>
<protein>
    <submittedName>
        <fullName evidence="1">Uncharacterized protein</fullName>
    </submittedName>
</protein>